<feature type="non-terminal residue" evidence="1">
    <location>
        <position position="112"/>
    </location>
</feature>
<sequence>MTPSSYIMLLSQTSFLTSSANIDLDMYVCWWDVCVLMGCMGADGEREMARRRWPGVALSKMHDQPSCQHLNLFGGIVLGLTSKTPPAKKGNCDDGLYERLRVSAELGARSPV</sequence>
<dbReference type="EMBL" id="MU253933">
    <property type="protein sequence ID" value="KAG9244043.1"/>
    <property type="molecule type" value="Genomic_DNA"/>
</dbReference>
<accession>A0A9P7Z1V2</accession>
<name>A0A9P7Z1V2_9HELO</name>
<dbReference type="Proteomes" id="UP000887226">
    <property type="component" value="Unassembled WGS sequence"/>
</dbReference>
<reference evidence="1" key="1">
    <citation type="journal article" date="2021" name="IMA Fungus">
        <title>Genomic characterization of three marine fungi, including Emericellopsis atlantica sp. nov. with signatures of a generalist lifestyle and marine biomass degradation.</title>
        <authorList>
            <person name="Hagestad O.C."/>
            <person name="Hou L."/>
            <person name="Andersen J.H."/>
            <person name="Hansen E.H."/>
            <person name="Altermark B."/>
            <person name="Li C."/>
            <person name="Kuhnert E."/>
            <person name="Cox R.J."/>
            <person name="Crous P.W."/>
            <person name="Spatafora J.W."/>
            <person name="Lail K."/>
            <person name="Amirebrahimi M."/>
            <person name="Lipzen A."/>
            <person name="Pangilinan J."/>
            <person name="Andreopoulos W."/>
            <person name="Hayes R.D."/>
            <person name="Ng V."/>
            <person name="Grigoriev I.V."/>
            <person name="Jackson S.A."/>
            <person name="Sutton T.D.S."/>
            <person name="Dobson A.D.W."/>
            <person name="Rama T."/>
        </authorList>
    </citation>
    <scope>NUCLEOTIDE SEQUENCE</scope>
    <source>
        <strain evidence="1">TRa3180A</strain>
    </source>
</reference>
<comment type="caution">
    <text evidence="1">The sequence shown here is derived from an EMBL/GenBank/DDBJ whole genome shotgun (WGS) entry which is preliminary data.</text>
</comment>
<protein>
    <submittedName>
        <fullName evidence="1">Uncharacterized protein</fullName>
    </submittedName>
</protein>
<evidence type="ECO:0000313" key="1">
    <source>
        <dbReference type="EMBL" id="KAG9244043.1"/>
    </source>
</evidence>
<keyword evidence="2" id="KW-1185">Reference proteome</keyword>
<gene>
    <name evidence="1" type="ORF">BJ878DRAFT_508013</name>
</gene>
<evidence type="ECO:0000313" key="2">
    <source>
        <dbReference type="Proteomes" id="UP000887226"/>
    </source>
</evidence>
<proteinExistence type="predicted"/>
<organism evidence="1 2">
    <name type="scientific">Calycina marina</name>
    <dbReference type="NCBI Taxonomy" id="1763456"/>
    <lineage>
        <taxon>Eukaryota</taxon>
        <taxon>Fungi</taxon>
        <taxon>Dikarya</taxon>
        <taxon>Ascomycota</taxon>
        <taxon>Pezizomycotina</taxon>
        <taxon>Leotiomycetes</taxon>
        <taxon>Helotiales</taxon>
        <taxon>Pezizellaceae</taxon>
        <taxon>Calycina</taxon>
    </lineage>
</organism>
<dbReference type="AlphaFoldDB" id="A0A9P7Z1V2"/>